<sequence>MRAQRHESQYSFAPAPTDAEVSAAVLHAGRCIERMRRLLSKTPKREWKGR</sequence>
<comment type="caution">
    <text evidence="1">The sequence shown here is derived from an EMBL/GenBank/DDBJ whole genome shotgun (WGS) entry which is preliminary data.</text>
</comment>
<name>A0A0W8FGM8_9ZZZZ</name>
<organism evidence="1">
    <name type="scientific">hydrocarbon metagenome</name>
    <dbReference type="NCBI Taxonomy" id="938273"/>
    <lineage>
        <taxon>unclassified sequences</taxon>
        <taxon>metagenomes</taxon>
        <taxon>ecological metagenomes</taxon>
    </lineage>
</organism>
<dbReference type="AlphaFoldDB" id="A0A0W8FGM8"/>
<reference evidence="1" key="1">
    <citation type="journal article" date="2015" name="Proc. Natl. Acad. Sci. U.S.A.">
        <title>Networks of energetic and metabolic interactions define dynamics in microbial communities.</title>
        <authorList>
            <person name="Embree M."/>
            <person name="Liu J.K."/>
            <person name="Al-Bassam M.M."/>
            <person name="Zengler K."/>
        </authorList>
    </citation>
    <scope>NUCLEOTIDE SEQUENCE</scope>
</reference>
<dbReference type="EMBL" id="LNQE01001232">
    <property type="protein sequence ID" value="KUG20054.1"/>
    <property type="molecule type" value="Genomic_DNA"/>
</dbReference>
<accession>A0A0W8FGM8</accession>
<gene>
    <name evidence="1" type="ORF">ASZ90_010224</name>
</gene>
<evidence type="ECO:0000313" key="1">
    <source>
        <dbReference type="EMBL" id="KUG20054.1"/>
    </source>
</evidence>
<proteinExistence type="predicted"/>
<protein>
    <recommendedName>
        <fullName evidence="2">HEPN domain-containing protein</fullName>
    </recommendedName>
</protein>
<evidence type="ECO:0008006" key="2">
    <source>
        <dbReference type="Google" id="ProtNLM"/>
    </source>
</evidence>